<feature type="domain" description="N-acetyltransferase" evidence="3">
    <location>
        <begin position="8"/>
        <end position="145"/>
    </location>
</feature>
<dbReference type="InterPro" id="IPR050680">
    <property type="entry name" value="YpeA/RimI_acetyltransf"/>
</dbReference>
<reference evidence="4 5" key="1">
    <citation type="submission" date="2019-03" db="EMBL/GenBank/DDBJ databases">
        <authorList>
            <person name="Kim M.K.M."/>
        </authorList>
    </citation>
    <scope>NUCLEOTIDE SEQUENCE [LARGE SCALE GENOMIC DNA]</scope>
    <source>
        <strain evidence="4 5">18JY21-1</strain>
    </source>
</reference>
<evidence type="ECO:0000256" key="1">
    <source>
        <dbReference type="ARBA" id="ARBA00022679"/>
    </source>
</evidence>
<organism evidence="4 5">
    <name type="scientific">Paenibacillus albiflavus</name>
    <dbReference type="NCBI Taxonomy" id="2545760"/>
    <lineage>
        <taxon>Bacteria</taxon>
        <taxon>Bacillati</taxon>
        <taxon>Bacillota</taxon>
        <taxon>Bacilli</taxon>
        <taxon>Bacillales</taxon>
        <taxon>Paenibacillaceae</taxon>
        <taxon>Paenibacillus</taxon>
    </lineage>
</organism>
<proteinExistence type="predicted"/>
<dbReference type="RefSeq" id="WP_132418074.1">
    <property type="nucleotide sequence ID" value="NZ_SKFG01000009.1"/>
</dbReference>
<dbReference type="InterPro" id="IPR016181">
    <property type="entry name" value="Acyl_CoA_acyltransferase"/>
</dbReference>
<name>A0A4R4EE59_9BACL</name>
<dbReference type="CDD" id="cd04301">
    <property type="entry name" value="NAT_SF"/>
    <property type="match status" value="2"/>
</dbReference>
<evidence type="ECO:0000313" key="4">
    <source>
        <dbReference type="EMBL" id="TCZ77503.1"/>
    </source>
</evidence>
<dbReference type="GO" id="GO:0016747">
    <property type="term" value="F:acyltransferase activity, transferring groups other than amino-acyl groups"/>
    <property type="evidence" value="ECO:0007669"/>
    <property type="project" value="InterPro"/>
</dbReference>
<keyword evidence="5" id="KW-1185">Reference proteome</keyword>
<dbReference type="Gene3D" id="3.40.630.30">
    <property type="match status" value="1"/>
</dbReference>
<accession>A0A4R4EE59</accession>
<feature type="domain" description="N-acetyltransferase" evidence="3">
    <location>
        <begin position="155"/>
        <end position="290"/>
    </location>
</feature>
<gene>
    <name evidence="4" type="ORF">E0485_10965</name>
</gene>
<evidence type="ECO:0000256" key="2">
    <source>
        <dbReference type="ARBA" id="ARBA00023315"/>
    </source>
</evidence>
<dbReference type="PANTHER" id="PTHR43420">
    <property type="entry name" value="ACETYLTRANSFERASE"/>
    <property type="match status" value="1"/>
</dbReference>
<keyword evidence="2" id="KW-0012">Acyltransferase</keyword>
<dbReference type="Pfam" id="PF00583">
    <property type="entry name" value="Acetyltransf_1"/>
    <property type="match status" value="2"/>
</dbReference>
<dbReference type="EMBL" id="SKFG01000009">
    <property type="protein sequence ID" value="TCZ77503.1"/>
    <property type="molecule type" value="Genomic_DNA"/>
</dbReference>
<evidence type="ECO:0000313" key="5">
    <source>
        <dbReference type="Proteomes" id="UP000295418"/>
    </source>
</evidence>
<dbReference type="OrthoDB" id="7163760at2"/>
<dbReference type="Proteomes" id="UP000295418">
    <property type="component" value="Unassembled WGS sequence"/>
</dbReference>
<dbReference type="AlphaFoldDB" id="A0A4R4EE59"/>
<evidence type="ECO:0000259" key="3">
    <source>
        <dbReference type="PROSITE" id="PS51186"/>
    </source>
</evidence>
<keyword evidence="1 4" id="KW-0808">Transferase</keyword>
<protein>
    <submittedName>
        <fullName evidence="4">GNAT family N-acetyltransferase</fullName>
    </submittedName>
</protein>
<dbReference type="InterPro" id="IPR000182">
    <property type="entry name" value="GNAT_dom"/>
</dbReference>
<comment type="caution">
    <text evidence="4">The sequence shown here is derived from an EMBL/GenBank/DDBJ whole genome shotgun (WGS) entry which is preliminary data.</text>
</comment>
<dbReference type="PROSITE" id="PS51186">
    <property type="entry name" value="GNAT"/>
    <property type="match status" value="2"/>
</dbReference>
<sequence length="290" mass="32401">MEKLNGIVASKQLNPNELEQVRLLSQACLAHDGLRMKLNWNTLSERNSDETNDFLMYQDGQIVGFLGLYSFGSAEVEVSGLIHPDYRRRGLFRSLLDRAIVESRNRKFSRMLLISPGSSESGKAFVQQANASYSFSEYYMERHNQAAPVISEARTRLRTATIDDAEILHKLNQSGFSMSYEESVEWVTGSLNSSDDINLIAELDGVPIAKLGVMLQPNQIFIFGFCVASEYQGKGHGRNILKQTIAYGIEELGQYNSALEVSVSNEGALGLYLSCGFQTVSSYDYFLIQL</sequence>
<dbReference type="SUPFAM" id="SSF55729">
    <property type="entry name" value="Acyl-CoA N-acyltransferases (Nat)"/>
    <property type="match status" value="1"/>
</dbReference>